<dbReference type="PANTHER" id="PTHR15545">
    <property type="entry name" value="PDZ DOMAIN CONTAINING RING FINGER PROTEIN 3, 4"/>
    <property type="match status" value="1"/>
</dbReference>
<feature type="region of interest" description="Disordered" evidence="1">
    <location>
        <begin position="680"/>
        <end position="703"/>
    </location>
</feature>
<feature type="region of interest" description="Disordered" evidence="1">
    <location>
        <begin position="856"/>
        <end position="929"/>
    </location>
</feature>
<feature type="compositionally biased region" description="Polar residues" evidence="1">
    <location>
        <begin position="437"/>
        <end position="453"/>
    </location>
</feature>
<evidence type="ECO:0000259" key="2">
    <source>
        <dbReference type="PROSITE" id="PS50106"/>
    </source>
</evidence>
<dbReference type="InterPro" id="IPR051971">
    <property type="entry name" value="E3_ubiquitin-PDZ_ligase"/>
</dbReference>
<dbReference type="InterPro" id="IPR001478">
    <property type="entry name" value="PDZ"/>
</dbReference>
<dbReference type="Proteomes" id="UP000594454">
    <property type="component" value="Chromosome 7"/>
</dbReference>
<feature type="region of interest" description="Disordered" evidence="1">
    <location>
        <begin position="149"/>
        <end position="180"/>
    </location>
</feature>
<dbReference type="SMART" id="SM00228">
    <property type="entry name" value="PDZ"/>
    <property type="match status" value="1"/>
</dbReference>
<dbReference type="CDD" id="cd00136">
    <property type="entry name" value="PDZ_canonical"/>
    <property type="match status" value="1"/>
</dbReference>
<dbReference type="Pfam" id="PF00595">
    <property type="entry name" value="PDZ"/>
    <property type="match status" value="1"/>
</dbReference>
<feature type="domain" description="PDZ" evidence="2">
    <location>
        <begin position="126"/>
        <end position="243"/>
    </location>
</feature>
<evidence type="ECO:0000313" key="3">
    <source>
        <dbReference type="EMBL" id="CAD7094125.1"/>
    </source>
</evidence>
<dbReference type="Gene3D" id="2.30.42.10">
    <property type="match status" value="1"/>
</dbReference>
<organism evidence="3 4">
    <name type="scientific">Hermetia illucens</name>
    <name type="common">Black soldier fly</name>
    <dbReference type="NCBI Taxonomy" id="343691"/>
    <lineage>
        <taxon>Eukaryota</taxon>
        <taxon>Metazoa</taxon>
        <taxon>Ecdysozoa</taxon>
        <taxon>Arthropoda</taxon>
        <taxon>Hexapoda</taxon>
        <taxon>Insecta</taxon>
        <taxon>Pterygota</taxon>
        <taxon>Neoptera</taxon>
        <taxon>Endopterygota</taxon>
        <taxon>Diptera</taxon>
        <taxon>Brachycera</taxon>
        <taxon>Stratiomyomorpha</taxon>
        <taxon>Stratiomyidae</taxon>
        <taxon>Hermetiinae</taxon>
        <taxon>Hermetia</taxon>
    </lineage>
</organism>
<dbReference type="AlphaFoldDB" id="A0A7R8V7Z4"/>
<feature type="compositionally biased region" description="Low complexity" evidence="1">
    <location>
        <begin position="385"/>
        <end position="397"/>
    </location>
</feature>
<dbReference type="PANTHER" id="PTHR15545:SF8">
    <property type="entry name" value="SLO-INTERACTING PROTEIN 1"/>
    <property type="match status" value="1"/>
</dbReference>
<dbReference type="OrthoDB" id="25654at2759"/>
<dbReference type="InterPro" id="IPR036034">
    <property type="entry name" value="PDZ_sf"/>
</dbReference>
<gene>
    <name evidence="3" type="ORF">HERILL_LOCUS16353</name>
</gene>
<dbReference type="InParanoid" id="A0A7R8V7Z4"/>
<keyword evidence="4" id="KW-1185">Reference proteome</keyword>
<sequence length="929" mass="103927">MSSAGLNFIVLKINDIDVTGLSHEEIIQIFLKTEDPIIVKVRRRRAEDGTDKLSLFDRYQQQTKTMSGCKIANNVECQANFPICNLIEHHHTAITNSSNNTECCHRLIDSQTIFAHCLAPEIDIEEVTLRKSRSDEKLGLTVSYSSVNGSTSISASDEDEPDSDNIIGDQEEENVNENNDDNTCGDIYICDILPDSIAARDGRLRQGDQIIQINGKDILNKDETQSLFAENKNSITLLVSRCVYTDDEFLDSAIYCDEKDQNTGLSLSIDCEPSIYSSKSSLHSLTEQQQKQSSLHSLPEQQKQSTTLQTITTLDTNTCDHANIRAQLESVNKEISLLNSQISNIKFQKDSTQQPPHSPQPLVSSVPGSSLRIIPSLTQTSTICSTKPSKIPSTSPINQKSNSTNETPPSATSNVKKSLANSNDQPVHLQKPPLSAQHVTTSSNVASITQQPSNKTGQFMEIEHIYETIPEDSETDSYYCSPYDERKDQSRIEQWLKSQNVSDSSGIGGDVSNKPAISPAMTGSLCPQQPQITILNNSGTKKEFNLNQTALTRMYRNNSSGDDYENSSSAYNTGDSCTSNQLTFELKGDDKNKRFVNLPYYLTKPVQFHQIYLPTSSSSTLVSRPYSRQIEAFDNCKQCQQLRCRKEKPSTKGGAKKFSNRAEVKMNSEFDLTTRLHQEQYQMQSRGSSSSYKNSVTGETSKTIKGQNKLLRRAVAHNQQKISEITSTNYLSPSSSQYQVFRGTTNSSIETSGQQQLSSQVQPLTISCETTSETAKFPEDDSTTMVWKVKRRTDGSRYIVRRPIRRASTSSSTNQYQQYSHHQEIRHNPEQDQILCSATGGGIVIQDEIITITEASSKSSSHYRHLSNKQSEGRLSRPQNSEINTKERKQTTTIQTHQQKQHQQQHEPVFSTSCSRNGSSRHIQKQWVI</sequence>
<dbReference type="PROSITE" id="PS50106">
    <property type="entry name" value="PDZ"/>
    <property type="match status" value="1"/>
</dbReference>
<feature type="compositionally biased region" description="Polar residues" evidence="1">
    <location>
        <begin position="910"/>
        <end position="921"/>
    </location>
</feature>
<protein>
    <recommendedName>
        <fullName evidence="2">PDZ domain-containing protein</fullName>
    </recommendedName>
</protein>
<evidence type="ECO:0000256" key="1">
    <source>
        <dbReference type="SAM" id="MobiDB-lite"/>
    </source>
</evidence>
<feature type="compositionally biased region" description="Low complexity" evidence="1">
    <location>
        <begin position="891"/>
        <end position="902"/>
    </location>
</feature>
<dbReference type="SUPFAM" id="SSF50156">
    <property type="entry name" value="PDZ domain-like"/>
    <property type="match status" value="2"/>
</dbReference>
<evidence type="ECO:0000313" key="4">
    <source>
        <dbReference type="Proteomes" id="UP000594454"/>
    </source>
</evidence>
<proteinExistence type="predicted"/>
<reference evidence="3 4" key="1">
    <citation type="submission" date="2020-11" db="EMBL/GenBank/DDBJ databases">
        <authorList>
            <person name="Wallbank WR R."/>
            <person name="Pardo Diaz C."/>
            <person name="Kozak K."/>
            <person name="Martin S."/>
            <person name="Jiggins C."/>
            <person name="Moest M."/>
            <person name="Warren A I."/>
            <person name="Generalovic N T."/>
            <person name="Byers J.R.P. K."/>
            <person name="Montejo-Kovacevich G."/>
            <person name="Yen C E."/>
        </authorList>
    </citation>
    <scope>NUCLEOTIDE SEQUENCE [LARGE SCALE GENOMIC DNA]</scope>
</reference>
<feature type="compositionally biased region" description="Acidic residues" evidence="1">
    <location>
        <begin position="156"/>
        <end position="180"/>
    </location>
</feature>
<feature type="region of interest" description="Disordered" evidence="1">
    <location>
        <begin position="282"/>
        <end position="306"/>
    </location>
</feature>
<dbReference type="EMBL" id="LR899015">
    <property type="protein sequence ID" value="CAD7094125.1"/>
    <property type="molecule type" value="Genomic_DNA"/>
</dbReference>
<feature type="compositionally biased region" description="Polar residues" evidence="1">
    <location>
        <begin position="285"/>
        <end position="300"/>
    </location>
</feature>
<feature type="compositionally biased region" description="Polar residues" evidence="1">
    <location>
        <begin position="398"/>
        <end position="425"/>
    </location>
</feature>
<name>A0A7R8V7Z4_HERIL</name>
<feature type="region of interest" description="Disordered" evidence="1">
    <location>
        <begin position="382"/>
        <end position="453"/>
    </location>
</feature>
<accession>A0A7R8V7Z4</accession>
<feature type="region of interest" description="Disordered" evidence="1">
    <location>
        <begin position="348"/>
        <end position="368"/>
    </location>
</feature>